<feature type="domain" description="HTH cro/C1-type" evidence="1">
    <location>
        <begin position="19"/>
        <end position="73"/>
    </location>
</feature>
<evidence type="ECO:0000259" key="1">
    <source>
        <dbReference type="PROSITE" id="PS50943"/>
    </source>
</evidence>
<proteinExistence type="predicted"/>
<dbReference type="InterPro" id="IPR010982">
    <property type="entry name" value="Lambda_DNA-bd_dom_sf"/>
</dbReference>
<gene>
    <name evidence="2" type="ORF">KIH74_03790</name>
</gene>
<organism evidence="2 3">
    <name type="scientific">Kineosporia corallincola</name>
    <dbReference type="NCBI Taxonomy" id="2835133"/>
    <lineage>
        <taxon>Bacteria</taxon>
        <taxon>Bacillati</taxon>
        <taxon>Actinomycetota</taxon>
        <taxon>Actinomycetes</taxon>
        <taxon>Kineosporiales</taxon>
        <taxon>Kineosporiaceae</taxon>
        <taxon>Kineosporia</taxon>
    </lineage>
</organism>
<keyword evidence="3" id="KW-1185">Reference proteome</keyword>
<dbReference type="Pfam" id="PF13560">
    <property type="entry name" value="HTH_31"/>
    <property type="match status" value="1"/>
</dbReference>
<dbReference type="Gene3D" id="1.10.260.40">
    <property type="entry name" value="lambda repressor-like DNA-binding domains"/>
    <property type="match status" value="1"/>
</dbReference>
<dbReference type="Proteomes" id="UP001197247">
    <property type="component" value="Unassembled WGS sequence"/>
</dbReference>
<name>A0ABS5TC91_9ACTN</name>
<sequence>MAESIWARVNGPAELGAFVREVRERAEMTQEQLADAIGADRKYVYQVESGQGTRYALRLFALLRELDVDIQVRTR</sequence>
<dbReference type="SUPFAM" id="SSF47413">
    <property type="entry name" value="lambda repressor-like DNA-binding domains"/>
    <property type="match status" value="1"/>
</dbReference>
<dbReference type="InterPro" id="IPR001387">
    <property type="entry name" value="Cro/C1-type_HTH"/>
</dbReference>
<comment type="caution">
    <text evidence="2">The sequence shown here is derived from an EMBL/GenBank/DDBJ whole genome shotgun (WGS) entry which is preliminary data.</text>
</comment>
<dbReference type="RefSeq" id="WP_214154289.1">
    <property type="nucleotide sequence ID" value="NZ_JAHBAY010000001.1"/>
</dbReference>
<dbReference type="PROSITE" id="PS50943">
    <property type="entry name" value="HTH_CROC1"/>
    <property type="match status" value="1"/>
</dbReference>
<protein>
    <submittedName>
        <fullName evidence="2">Helix-turn-helix transcriptional regulator</fullName>
    </submittedName>
</protein>
<evidence type="ECO:0000313" key="3">
    <source>
        <dbReference type="Proteomes" id="UP001197247"/>
    </source>
</evidence>
<dbReference type="EMBL" id="JAHBAY010000001">
    <property type="protein sequence ID" value="MBT0768029.1"/>
    <property type="molecule type" value="Genomic_DNA"/>
</dbReference>
<dbReference type="SMART" id="SM00530">
    <property type="entry name" value="HTH_XRE"/>
    <property type="match status" value="1"/>
</dbReference>
<dbReference type="CDD" id="cd00093">
    <property type="entry name" value="HTH_XRE"/>
    <property type="match status" value="1"/>
</dbReference>
<accession>A0ABS5TC91</accession>
<reference evidence="2 3" key="1">
    <citation type="submission" date="2021-05" db="EMBL/GenBank/DDBJ databases">
        <title>Kineosporia and Streptomyces sp. nov. two new marine actinobacteria isolated from Coral.</title>
        <authorList>
            <person name="Buangrab K."/>
            <person name="Sutthacheep M."/>
            <person name="Yeemin T."/>
            <person name="Harunari E."/>
            <person name="Igarashi Y."/>
            <person name="Kanchanasin P."/>
            <person name="Tanasupawat S."/>
            <person name="Phongsopitanun W."/>
        </authorList>
    </citation>
    <scope>NUCLEOTIDE SEQUENCE [LARGE SCALE GENOMIC DNA]</scope>
    <source>
        <strain evidence="2 3">J2-2</strain>
    </source>
</reference>
<evidence type="ECO:0000313" key="2">
    <source>
        <dbReference type="EMBL" id="MBT0768029.1"/>
    </source>
</evidence>